<feature type="signal peptide" evidence="3">
    <location>
        <begin position="1"/>
        <end position="20"/>
    </location>
</feature>
<dbReference type="AlphaFoldDB" id="A0A6J0GVX9"/>
<evidence type="ECO:0000256" key="1">
    <source>
        <dbReference type="SAM" id="MobiDB-lite"/>
    </source>
</evidence>
<dbReference type="GO" id="GO:0070234">
    <property type="term" value="P:positive regulation of T cell apoptotic process"/>
    <property type="evidence" value="ECO:0007669"/>
    <property type="project" value="TreeGrafter"/>
</dbReference>
<feature type="transmembrane region" description="Helical" evidence="2">
    <location>
        <begin position="161"/>
        <end position="183"/>
    </location>
</feature>
<proteinExistence type="predicted"/>
<dbReference type="InterPro" id="IPR013106">
    <property type="entry name" value="Ig_V-set"/>
</dbReference>
<name>A0A6J0GVX9_9PASS</name>
<dbReference type="OrthoDB" id="9940233at2759"/>
<reference evidence="6" key="1">
    <citation type="submission" date="2025-08" db="UniProtKB">
        <authorList>
            <consortium name="RefSeq"/>
        </authorList>
    </citation>
    <scope>IDENTIFICATION</scope>
</reference>
<dbReference type="GeneID" id="108495171"/>
<keyword evidence="3" id="KW-0732">Signal</keyword>
<organism evidence="5 6">
    <name type="scientific">Lepidothrix coronata</name>
    <name type="common">blue-crowned manakin</name>
    <dbReference type="NCBI Taxonomy" id="321398"/>
    <lineage>
        <taxon>Eukaryota</taxon>
        <taxon>Metazoa</taxon>
        <taxon>Chordata</taxon>
        <taxon>Craniata</taxon>
        <taxon>Vertebrata</taxon>
        <taxon>Euteleostomi</taxon>
        <taxon>Archelosauria</taxon>
        <taxon>Archosauria</taxon>
        <taxon>Dinosauria</taxon>
        <taxon>Saurischia</taxon>
        <taxon>Theropoda</taxon>
        <taxon>Coelurosauria</taxon>
        <taxon>Aves</taxon>
        <taxon>Neognathae</taxon>
        <taxon>Neoaves</taxon>
        <taxon>Telluraves</taxon>
        <taxon>Australaves</taxon>
        <taxon>Passeriformes</taxon>
        <taxon>Pipridae</taxon>
        <taxon>Lepidothrix</taxon>
    </lineage>
</organism>
<dbReference type="GO" id="GO:0009897">
    <property type="term" value="C:external side of plasma membrane"/>
    <property type="evidence" value="ECO:0007669"/>
    <property type="project" value="TreeGrafter"/>
</dbReference>
<protein>
    <submittedName>
        <fullName evidence="6">Programmed cell death protein 1 isoform X1</fullName>
    </submittedName>
</protein>
<keyword evidence="5" id="KW-1185">Reference proteome</keyword>
<dbReference type="InterPro" id="IPR036179">
    <property type="entry name" value="Ig-like_dom_sf"/>
</dbReference>
<feature type="domain" description="Ig-like" evidence="4">
    <location>
        <begin position="17"/>
        <end position="113"/>
    </location>
</feature>
<dbReference type="PANTHER" id="PTHR15264">
    <property type="entry name" value="PROGRAMMED CELL DEATH PROTEIN 1"/>
    <property type="match status" value="1"/>
</dbReference>
<dbReference type="CTD" id="5133"/>
<dbReference type="PROSITE" id="PS50835">
    <property type="entry name" value="IG_LIKE"/>
    <property type="match status" value="1"/>
</dbReference>
<keyword evidence="2" id="KW-0812">Transmembrane</keyword>
<feature type="chain" id="PRO_5027092487" evidence="3">
    <location>
        <begin position="21"/>
        <end position="272"/>
    </location>
</feature>
<keyword evidence="2" id="KW-0472">Membrane</keyword>
<evidence type="ECO:0000256" key="2">
    <source>
        <dbReference type="SAM" id="Phobius"/>
    </source>
</evidence>
<dbReference type="SUPFAM" id="SSF48726">
    <property type="entry name" value="Immunoglobulin"/>
    <property type="match status" value="1"/>
</dbReference>
<gene>
    <name evidence="6" type="primary">PDCD1</name>
</gene>
<dbReference type="InterPro" id="IPR007110">
    <property type="entry name" value="Ig-like_dom"/>
</dbReference>
<accession>A0A6J0GVX9</accession>
<dbReference type="RefSeq" id="XP_017665996.1">
    <property type="nucleotide sequence ID" value="XM_017810507.1"/>
</dbReference>
<dbReference type="PANTHER" id="PTHR15264:SF2">
    <property type="entry name" value="PROGRAMMED CELL DEATH PROTEIN 1"/>
    <property type="match status" value="1"/>
</dbReference>
<keyword evidence="2" id="KW-1133">Transmembrane helix</keyword>
<dbReference type="Gene3D" id="2.60.40.10">
    <property type="entry name" value="Immunoglobulins"/>
    <property type="match status" value="1"/>
</dbReference>
<dbReference type="InterPro" id="IPR003599">
    <property type="entry name" value="Ig_sub"/>
</dbReference>
<sequence length="272" mass="30567">MEVALAGLCAILLCCGPTLACCRRVTIFPSVLTFHEGGIATFSCNISMESDSGSEYSLNWYKDTNHSQAQKIAEISPNNPRMETEKYRLTNHTPVFKIEIRNLHQNDSGSYYCGLITFFEPNKFLLMESNRSQLMVTAAPEMNPTEEPEIEEGNPSDHIKAMLLGILLLAGVILLLIFGYLTITYRRGDVQKPSSENMPAKEEKPPVVSVSTVDYGVLEFQRDQCTQVPPKTQPADQTEYATIIFPEEKPVTPERGKKRQDERTRHLCSQPC</sequence>
<dbReference type="GO" id="GO:0050777">
    <property type="term" value="P:negative regulation of immune response"/>
    <property type="evidence" value="ECO:0007669"/>
    <property type="project" value="InterPro"/>
</dbReference>
<feature type="region of interest" description="Disordered" evidence="1">
    <location>
        <begin position="245"/>
        <end position="272"/>
    </location>
</feature>
<dbReference type="SMART" id="SM00409">
    <property type="entry name" value="IG"/>
    <property type="match status" value="1"/>
</dbReference>
<dbReference type="Proteomes" id="UP000504624">
    <property type="component" value="Unplaced"/>
</dbReference>
<evidence type="ECO:0000256" key="3">
    <source>
        <dbReference type="SAM" id="SignalP"/>
    </source>
</evidence>
<evidence type="ECO:0000259" key="4">
    <source>
        <dbReference type="PROSITE" id="PS50835"/>
    </source>
</evidence>
<feature type="compositionally biased region" description="Basic and acidic residues" evidence="1">
    <location>
        <begin position="246"/>
        <end position="265"/>
    </location>
</feature>
<dbReference type="InterPro" id="IPR013783">
    <property type="entry name" value="Ig-like_fold"/>
</dbReference>
<dbReference type="Pfam" id="PF07686">
    <property type="entry name" value="V-set"/>
    <property type="match status" value="1"/>
</dbReference>
<evidence type="ECO:0000313" key="5">
    <source>
        <dbReference type="Proteomes" id="UP000504624"/>
    </source>
</evidence>
<dbReference type="InterPro" id="IPR042379">
    <property type="entry name" value="PDCD1"/>
</dbReference>
<evidence type="ECO:0000313" key="6">
    <source>
        <dbReference type="RefSeq" id="XP_017665996.1"/>
    </source>
</evidence>